<dbReference type="PANTHER" id="PTHR48050">
    <property type="entry name" value="STEROL 3-BETA-GLUCOSYLTRANSFERASE"/>
    <property type="match status" value="1"/>
</dbReference>
<evidence type="ECO:0008006" key="7">
    <source>
        <dbReference type="Google" id="ProtNLM"/>
    </source>
</evidence>
<dbReference type="SUPFAM" id="SSF53756">
    <property type="entry name" value="UDP-Glycosyltransferase/glycogen phosphorylase"/>
    <property type="match status" value="1"/>
</dbReference>
<protein>
    <recommendedName>
        <fullName evidence="7">Glycosyltransferase family 28 N-terminal domain-containing protein</fullName>
    </recommendedName>
</protein>
<proteinExistence type="predicted"/>
<feature type="domain" description="Erythromycin biosynthesis protein CIII-like C-terminal" evidence="4">
    <location>
        <begin position="384"/>
        <end position="477"/>
    </location>
</feature>
<feature type="region of interest" description="Disordered" evidence="2">
    <location>
        <begin position="578"/>
        <end position="644"/>
    </location>
</feature>
<reference evidence="5" key="1">
    <citation type="submission" date="2023-02" db="EMBL/GenBank/DDBJ databases">
        <authorList>
            <person name="Palmer J.M."/>
        </authorList>
    </citation>
    <scope>NUCLEOTIDE SEQUENCE</scope>
    <source>
        <strain evidence="5">FW57</strain>
    </source>
</reference>
<feature type="compositionally biased region" description="Basic and acidic residues" evidence="2">
    <location>
        <begin position="53"/>
        <end position="64"/>
    </location>
</feature>
<sequence length="822" mass="88896">MPGAGDNSSYPETPVYELMGSSVEVGDDGRVKIDCDSKLARTLSLMYRPPPSHNEKQDFEHSYPEDEPAPPGYEESSEQGAQYPRLNVLIQVVGSRGDVQPFIALGNEIQRLGFRVRLATHDVFAKFVRDAGLEFYPVGGDPAALMAYMVKNPGLIPKLQSLRAGEIQQKREMVEEMLEGFWHSCFRPDPVTEAPFVADAIIANPPSFAHVHCAQALGVPVHIMFTMPWTSTSAFPHPLANLRNSGGSQSVANYVSYAIVEYLTWQGLGDVINRWRKALDLENVAMFDALVAKPADWGAHIDVCGFFFRDPPPYSPPDDLARFLSAGPPPVYIGFGSIVLDDPERVVRVILDAVRAAGVRAIVSKGWSNLAGPESEDIYWIGDCPHEWLFAHVAAVVHHGGAGTTACGLKNGVPTVVVPFFGDQPFWGEMVANAGAGPKPIPSKQLDSQKLADGITYCLTPQARSAAQSIAEQMKSEQGVQAAAQSWLRQLPKHRLRCDLVPTEPAVWVYKKGKKPIKLSKIAAEELVSRKVVDAKHLEHHKTKPLFIDVTRWDPITGGASAVMATAVDMTQSITGMVTKPMDEYRHEQRRRERERKRELARQSSTQHDTLEVVDGRSSPTGSHTSAATSTDDSGRPKSRSMAGAVAGASAKSIGMLGPTAAKGMLVDFPLALTEGLKSVPELYGGKVRHHGPVTDAKSGAAVAGKTFAWGFADGLSDLVMEPIRGGRDEGALGAVKGVGKGAVSLAVKSGAGMFGLFAYPSAGIAKSLRTAVHSGTRKVLAKAKHDEGRWLLTRDMPPGMVGDDWANRFRELRKGKGKELS</sequence>
<keyword evidence="1" id="KW-0808">Transferase</keyword>
<dbReference type="EMBL" id="JAHCVI010000006">
    <property type="protein sequence ID" value="KAG7284022.1"/>
    <property type="molecule type" value="Genomic_DNA"/>
</dbReference>
<dbReference type="CDD" id="cd03784">
    <property type="entry name" value="GT1_Gtf-like"/>
    <property type="match status" value="1"/>
</dbReference>
<evidence type="ECO:0000313" key="5">
    <source>
        <dbReference type="EMBL" id="KAG7284022.1"/>
    </source>
</evidence>
<dbReference type="InterPro" id="IPR050426">
    <property type="entry name" value="Glycosyltransferase_28"/>
</dbReference>
<evidence type="ECO:0000313" key="6">
    <source>
        <dbReference type="Proteomes" id="UP001197093"/>
    </source>
</evidence>
<comment type="caution">
    <text evidence="5">The sequence shown here is derived from an EMBL/GenBank/DDBJ whole genome shotgun (WGS) entry which is preliminary data.</text>
</comment>
<dbReference type="GO" id="GO:0005975">
    <property type="term" value="P:carbohydrate metabolic process"/>
    <property type="evidence" value="ECO:0007669"/>
    <property type="project" value="InterPro"/>
</dbReference>
<dbReference type="InterPro" id="IPR002213">
    <property type="entry name" value="UDP_glucos_trans"/>
</dbReference>
<dbReference type="PANTHER" id="PTHR48050:SF27">
    <property type="entry name" value="GLUCOSYLTRANSFERASE, PUTATIVE (AFU_ORTHOLOGUE AFUA_7G04880)-RELATED"/>
    <property type="match status" value="1"/>
</dbReference>
<evidence type="ECO:0000259" key="3">
    <source>
        <dbReference type="Pfam" id="PF03033"/>
    </source>
</evidence>
<dbReference type="InterPro" id="IPR010610">
    <property type="entry name" value="EryCIII-like_C"/>
</dbReference>
<feature type="domain" description="Glycosyltransferase family 28 N-terminal" evidence="3">
    <location>
        <begin position="88"/>
        <end position="236"/>
    </location>
</feature>
<dbReference type="GO" id="GO:0016906">
    <property type="term" value="F:sterol 3-beta-glucosyltransferase activity"/>
    <property type="evidence" value="ECO:0007669"/>
    <property type="project" value="UniProtKB-ARBA"/>
</dbReference>
<dbReference type="InterPro" id="IPR004276">
    <property type="entry name" value="GlycoTrans_28_N"/>
</dbReference>
<accession>A0AAD4EMQ1</accession>
<evidence type="ECO:0000256" key="1">
    <source>
        <dbReference type="ARBA" id="ARBA00022679"/>
    </source>
</evidence>
<dbReference type="Gene3D" id="3.40.50.2000">
    <property type="entry name" value="Glycogen Phosphorylase B"/>
    <property type="match status" value="2"/>
</dbReference>
<organism evidence="5 6">
    <name type="scientific">Staphylotrichum longicolle</name>
    <dbReference type="NCBI Taxonomy" id="669026"/>
    <lineage>
        <taxon>Eukaryota</taxon>
        <taxon>Fungi</taxon>
        <taxon>Dikarya</taxon>
        <taxon>Ascomycota</taxon>
        <taxon>Pezizomycotina</taxon>
        <taxon>Sordariomycetes</taxon>
        <taxon>Sordariomycetidae</taxon>
        <taxon>Sordariales</taxon>
        <taxon>Chaetomiaceae</taxon>
        <taxon>Staphylotrichum</taxon>
    </lineage>
</organism>
<dbReference type="AlphaFoldDB" id="A0AAD4EMQ1"/>
<evidence type="ECO:0000259" key="4">
    <source>
        <dbReference type="Pfam" id="PF06722"/>
    </source>
</evidence>
<evidence type="ECO:0000256" key="2">
    <source>
        <dbReference type="SAM" id="MobiDB-lite"/>
    </source>
</evidence>
<dbReference type="Proteomes" id="UP001197093">
    <property type="component" value="Unassembled WGS sequence"/>
</dbReference>
<dbReference type="FunFam" id="3.40.50.2000:FF:000009">
    <property type="entry name" value="Sterol 3-beta-glucosyltransferase UGT80A2"/>
    <property type="match status" value="1"/>
</dbReference>
<dbReference type="Pfam" id="PF06722">
    <property type="entry name" value="EryCIII-like_C"/>
    <property type="match status" value="1"/>
</dbReference>
<name>A0AAD4EMQ1_9PEZI</name>
<feature type="compositionally biased region" description="Basic and acidic residues" evidence="2">
    <location>
        <begin position="581"/>
        <end position="601"/>
    </location>
</feature>
<feature type="region of interest" description="Disordered" evidence="2">
    <location>
        <begin position="44"/>
        <end position="80"/>
    </location>
</feature>
<keyword evidence="6" id="KW-1185">Reference proteome</keyword>
<dbReference type="Pfam" id="PF03033">
    <property type="entry name" value="Glyco_transf_28"/>
    <property type="match status" value="1"/>
</dbReference>
<feature type="compositionally biased region" description="Low complexity" evidence="2">
    <location>
        <begin position="618"/>
        <end position="632"/>
    </location>
</feature>
<gene>
    <name evidence="5" type="ORF">NEMBOFW57_010380</name>
</gene>